<dbReference type="GO" id="GO:0036064">
    <property type="term" value="C:ciliary basal body"/>
    <property type="evidence" value="ECO:0007669"/>
    <property type="project" value="TreeGrafter"/>
</dbReference>
<dbReference type="PANTHER" id="PTHR12241">
    <property type="entry name" value="TUBULIN POLYGLUTAMYLASE"/>
    <property type="match status" value="1"/>
</dbReference>
<dbReference type="GO" id="GO:0015631">
    <property type="term" value="F:tubulin binding"/>
    <property type="evidence" value="ECO:0007669"/>
    <property type="project" value="TreeGrafter"/>
</dbReference>
<reference evidence="3" key="1">
    <citation type="submission" date="2014-05" db="EMBL/GenBank/DDBJ databases">
        <title>The transcriptome of the halophilic microalga Tetraselmis sp. GSL018 isolated from the Great Salt Lake, Utah.</title>
        <authorList>
            <person name="Jinkerson R.E."/>
            <person name="D'Adamo S."/>
            <person name="Posewitz M.C."/>
        </authorList>
    </citation>
    <scope>NUCLEOTIDE SEQUENCE</scope>
    <source>
        <strain evidence="3">GSL018</strain>
    </source>
</reference>
<evidence type="ECO:0000256" key="2">
    <source>
        <dbReference type="SAM" id="MobiDB-lite"/>
    </source>
</evidence>
<evidence type="ECO:0000256" key="1">
    <source>
        <dbReference type="ARBA" id="ARBA00006820"/>
    </source>
</evidence>
<sequence>MRLAGGWGEDGVDGPSTGSDRTPPGQKCFMWNLMWTWSCKVPVPYSELLVWQKVNHFPDARQLTRKDLLKRHLGRHHKMLKGTRSAQI</sequence>
<feature type="region of interest" description="Disordered" evidence="2">
    <location>
        <begin position="1"/>
        <end position="24"/>
    </location>
</feature>
<keyword evidence="3" id="KW-0436">Ligase</keyword>
<feature type="non-terminal residue" evidence="3">
    <location>
        <position position="88"/>
    </location>
</feature>
<dbReference type="AlphaFoldDB" id="A0A061RR71"/>
<proteinExistence type="inferred from homology"/>
<accession>A0A061RR71</accession>
<comment type="similarity">
    <text evidence="1">Belongs to the tubulin--tyrosine ligase family.</text>
</comment>
<dbReference type="PANTHER" id="PTHR12241:SF39">
    <property type="entry name" value="TUBULIN POLYGLUTAMYLASE TTLL9-RELATED"/>
    <property type="match status" value="1"/>
</dbReference>
<name>A0A061RR71_9CHLO</name>
<organism evidence="3">
    <name type="scientific">Tetraselmis sp. GSL018</name>
    <dbReference type="NCBI Taxonomy" id="582737"/>
    <lineage>
        <taxon>Eukaryota</taxon>
        <taxon>Viridiplantae</taxon>
        <taxon>Chlorophyta</taxon>
        <taxon>core chlorophytes</taxon>
        <taxon>Chlorodendrophyceae</taxon>
        <taxon>Chlorodendrales</taxon>
        <taxon>Chlorodendraceae</taxon>
        <taxon>Tetraselmis</taxon>
    </lineage>
</organism>
<dbReference type="GO" id="GO:0070740">
    <property type="term" value="F:tubulin-glutamic acid ligase activity"/>
    <property type="evidence" value="ECO:0007669"/>
    <property type="project" value="TreeGrafter"/>
</dbReference>
<dbReference type="EMBL" id="GBEZ01012892">
    <property type="protein sequence ID" value="JAC73041.1"/>
    <property type="molecule type" value="Transcribed_RNA"/>
</dbReference>
<protein>
    <submittedName>
        <fullName evidence="3">Tubulin tyrosine ligase</fullName>
    </submittedName>
</protein>
<gene>
    <name evidence="3" type="ORF">TSPGSL018_29883</name>
</gene>
<evidence type="ECO:0000313" key="3">
    <source>
        <dbReference type="EMBL" id="JAC73041.1"/>
    </source>
</evidence>
<dbReference type="GO" id="GO:0000226">
    <property type="term" value="P:microtubule cytoskeleton organization"/>
    <property type="evidence" value="ECO:0007669"/>
    <property type="project" value="TreeGrafter"/>
</dbReference>